<proteinExistence type="inferred from homology"/>
<dbReference type="Gene3D" id="3.40.50.300">
    <property type="entry name" value="P-loop containing nucleotide triphosphate hydrolases"/>
    <property type="match status" value="1"/>
</dbReference>
<reference evidence="10 11" key="1">
    <citation type="submission" date="2019-01" db="EMBL/GenBank/DDBJ databases">
        <title>Draft genome sequences of the type strains of six Macrococcus species.</title>
        <authorList>
            <person name="Mazhar S."/>
            <person name="Altermann E."/>
            <person name="Hill C."/>
            <person name="Mcauliffe O."/>
        </authorList>
    </citation>
    <scope>NUCLEOTIDE SEQUENCE [LARGE SCALE GENOMIC DNA]</scope>
    <source>
        <strain evidence="10 11">ATCC 51828</strain>
    </source>
</reference>
<dbReference type="Proteomes" id="UP000295280">
    <property type="component" value="Unassembled WGS sequence"/>
</dbReference>
<dbReference type="GO" id="GO:0036431">
    <property type="term" value="F:dCMP kinase activity"/>
    <property type="evidence" value="ECO:0007669"/>
    <property type="project" value="InterPro"/>
</dbReference>
<dbReference type="SUPFAM" id="SSF52540">
    <property type="entry name" value="P-loop containing nucleoside triphosphate hydrolases"/>
    <property type="match status" value="1"/>
</dbReference>
<dbReference type="GO" id="GO:0005524">
    <property type="term" value="F:ATP binding"/>
    <property type="evidence" value="ECO:0007669"/>
    <property type="project" value="UniProtKB-UniRule"/>
</dbReference>
<name>A0A9Q8FQY3_9STAP</name>
<dbReference type="EC" id="2.7.4.25" evidence="8"/>
<organism evidence="10 11">
    <name type="scientific">Macrococcus carouselicus</name>
    <dbReference type="NCBI Taxonomy" id="69969"/>
    <lineage>
        <taxon>Bacteria</taxon>
        <taxon>Bacillati</taxon>
        <taxon>Bacillota</taxon>
        <taxon>Bacilli</taxon>
        <taxon>Bacillales</taxon>
        <taxon>Staphylococcaceae</taxon>
        <taxon>Macrococcus</taxon>
    </lineage>
</organism>
<keyword evidence="2 8" id="KW-0808">Transferase</keyword>
<dbReference type="NCBIfam" id="TIGR00017">
    <property type="entry name" value="cmk"/>
    <property type="match status" value="1"/>
</dbReference>
<dbReference type="InterPro" id="IPR011994">
    <property type="entry name" value="Cytidylate_kinase_dom"/>
</dbReference>
<dbReference type="RefSeq" id="WP_133417143.1">
    <property type="nucleotide sequence ID" value="NZ_SCWD01000001.1"/>
</dbReference>
<evidence type="ECO:0000256" key="4">
    <source>
        <dbReference type="ARBA" id="ARBA00022777"/>
    </source>
</evidence>
<evidence type="ECO:0000256" key="3">
    <source>
        <dbReference type="ARBA" id="ARBA00022741"/>
    </source>
</evidence>
<keyword evidence="4 8" id="KW-0418">Kinase</keyword>
<dbReference type="GO" id="GO:0015949">
    <property type="term" value="P:nucleobase-containing small molecule interconversion"/>
    <property type="evidence" value="ECO:0007669"/>
    <property type="project" value="TreeGrafter"/>
</dbReference>
<dbReference type="GO" id="GO:0006220">
    <property type="term" value="P:pyrimidine nucleotide metabolic process"/>
    <property type="evidence" value="ECO:0007669"/>
    <property type="project" value="UniProtKB-UniRule"/>
</dbReference>
<dbReference type="CDD" id="cd02020">
    <property type="entry name" value="CMPK"/>
    <property type="match status" value="1"/>
</dbReference>
<comment type="similarity">
    <text evidence="1 8">Belongs to the cytidylate kinase family. Type 1 subfamily.</text>
</comment>
<feature type="binding site" evidence="8">
    <location>
        <begin position="10"/>
        <end position="18"/>
    </location>
    <ligand>
        <name>ATP</name>
        <dbReference type="ChEBI" id="CHEBI:30616"/>
    </ligand>
</feature>
<dbReference type="Pfam" id="PF02224">
    <property type="entry name" value="Cytidylate_kin"/>
    <property type="match status" value="1"/>
</dbReference>
<evidence type="ECO:0000256" key="5">
    <source>
        <dbReference type="ARBA" id="ARBA00022840"/>
    </source>
</evidence>
<dbReference type="EMBL" id="SCWD01000001">
    <property type="protein sequence ID" value="TDM04282.1"/>
    <property type="molecule type" value="Genomic_DNA"/>
</dbReference>
<keyword evidence="3 8" id="KW-0547">Nucleotide-binding</keyword>
<evidence type="ECO:0000259" key="9">
    <source>
        <dbReference type="Pfam" id="PF02224"/>
    </source>
</evidence>
<evidence type="ECO:0000256" key="2">
    <source>
        <dbReference type="ARBA" id="ARBA00022679"/>
    </source>
</evidence>
<dbReference type="InterPro" id="IPR027417">
    <property type="entry name" value="P-loop_NTPase"/>
</dbReference>
<dbReference type="OrthoDB" id="9807434at2"/>
<comment type="caution">
    <text evidence="10">The sequence shown here is derived from an EMBL/GenBank/DDBJ whole genome shotgun (WGS) entry which is preliminary data.</text>
</comment>
<accession>A0A9Q8FQY3</accession>
<keyword evidence="11" id="KW-1185">Reference proteome</keyword>
<feature type="domain" description="Cytidylate kinase" evidence="9">
    <location>
        <begin position="6"/>
        <end position="212"/>
    </location>
</feature>
<evidence type="ECO:0000256" key="8">
    <source>
        <dbReference type="HAMAP-Rule" id="MF_00238"/>
    </source>
</evidence>
<keyword evidence="8" id="KW-0963">Cytoplasm</keyword>
<comment type="subcellular location">
    <subcellularLocation>
        <location evidence="8">Cytoplasm</location>
    </subcellularLocation>
</comment>
<dbReference type="HAMAP" id="MF_00238">
    <property type="entry name" value="Cytidyl_kinase_type1"/>
    <property type="match status" value="1"/>
</dbReference>
<keyword evidence="5 8" id="KW-0067">ATP-binding</keyword>
<evidence type="ECO:0000256" key="6">
    <source>
        <dbReference type="ARBA" id="ARBA00047615"/>
    </source>
</evidence>
<dbReference type="PANTHER" id="PTHR21299">
    <property type="entry name" value="CYTIDYLATE KINASE/PANTOATE-BETA-ALANINE LIGASE"/>
    <property type="match status" value="1"/>
</dbReference>
<evidence type="ECO:0000313" key="10">
    <source>
        <dbReference type="EMBL" id="TDM04282.1"/>
    </source>
</evidence>
<evidence type="ECO:0000256" key="7">
    <source>
        <dbReference type="ARBA" id="ARBA00048478"/>
    </source>
</evidence>
<dbReference type="AlphaFoldDB" id="A0A9Q8FQY3"/>
<protein>
    <recommendedName>
        <fullName evidence="8">Cytidylate kinase</fullName>
        <shortName evidence="8">CK</shortName>
        <ecNumber evidence="8">2.7.4.25</ecNumber>
    </recommendedName>
    <alternativeName>
        <fullName evidence="8">Cytidine monophosphate kinase</fullName>
        <shortName evidence="8">CMP kinase</shortName>
    </alternativeName>
</protein>
<dbReference type="PANTHER" id="PTHR21299:SF2">
    <property type="entry name" value="CYTIDYLATE KINASE"/>
    <property type="match status" value="1"/>
</dbReference>
<comment type="catalytic activity">
    <reaction evidence="6 8">
        <text>dCMP + ATP = dCDP + ADP</text>
        <dbReference type="Rhea" id="RHEA:25094"/>
        <dbReference type="ChEBI" id="CHEBI:30616"/>
        <dbReference type="ChEBI" id="CHEBI:57566"/>
        <dbReference type="ChEBI" id="CHEBI:58593"/>
        <dbReference type="ChEBI" id="CHEBI:456216"/>
        <dbReference type="EC" id="2.7.4.25"/>
    </reaction>
</comment>
<dbReference type="GO" id="GO:0005829">
    <property type="term" value="C:cytosol"/>
    <property type="evidence" value="ECO:0007669"/>
    <property type="project" value="TreeGrafter"/>
</dbReference>
<comment type="catalytic activity">
    <reaction evidence="7 8">
        <text>CMP + ATP = CDP + ADP</text>
        <dbReference type="Rhea" id="RHEA:11600"/>
        <dbReference type="ChEBI" id="CHEBI:30616"/>
        <dbReference type="ChEBI" id="CHEBI:58069"/>
        <dbReference type="ChEBI" id="CHEBI:60377"/>
        <dbReference type="ChEBI" id="CHEBI:456216"/>
        <dbReference type="EC" id="2.7.4.25"/>
    </reaction>
</comment>
<evidence type="ECO:0000313" key="11">
    <source>
        <dbReference type="Proteomes" id="UP000295280"/>
    </source>
</evidence>
<gene>
    <name evidence="8" type="primary">cmk</name>
    <name evidence="10" type="ORF">ERX40_03700</name>
</gene>
<sequence length="217" mass="23835">MKKINIAIDGPAAAGKSTIAKKVAAALDMVYVDTGAMYRAITLAYLEADHDDFEALLSHIDIRLISDNGQRVLLNEEDVTERIRENDVTAHVSFVASQAAVRGFLVDLQQQMTLDKGVVMDGRDIGTTVIPDAELKIYMVASVEERALRRQLDNDMRGISSTVEQLKADIAHRDHLDMTREISPLSKADDALVVDTTGQSIEQVTEKILKMAAEKIG</sequence>
<evidence type="ECO:0000256" key="1">
    <source>
        <dbReference type="ARBA" id="ARBA00009427"/>
    </source>
</evidence>
<dbReference type="InterPro" id="IPR003136">
    <property type="entry name" value="Cytidylate_kin"/>
</dbReference>